<name>A0AAR2LD98_PYGNA</name>
<reference evidence="1" key="2">
    <citation type="submission" date="2025-08" db="UniProtKB">
        <authorList>
            <consortium name="Ensembl"/>
        </authorList>
    </citation>
    <scope>IDENTIFICATION</scope>
</reference>
<evidence type="ECO:0000313" key="2">
    <source>
        <dbReference type="Proteomes" id="UP001501920"/>
    </source>
</evidence>
<organism evidence="1 2">
    <name type="scientific">Pygocentrus nattereri</name>
    <name type="common">Red-bellied piranha</name>
    <dbReference type="NCBI Taxonomy" id="42514"/>
    <lineage>
        <taxon>Eukaryota</taxon>
        <taxon>Metazoa</taxon>
        <taxon>Chordata</taxon>
        <taxon>Craniata</taxon>
        <taxon>Vertebrata</taxon>
        <taxon>Euteleostomi</taxon>
        <taxon>Actinopterygii</taxon>
        <taxon>Neopterygii</taxon>
        <taxon>Teleostei</taxon>
        <taxon>Ostariophysi</taxon>
        <taxon>Characiformes</taxon>
        <taxon>Characoidei</taxon>
        <taxon>Pygocentrus</taxon>
    </lineage>
</organism>
<dbReference type="Gene3D" id="3.60.10.10">
    <property type="entry name" value="Endonuclease/exonuclease/phosphatase"/>
    <property type="match status" value="1"/>
</dbReference>
<proteinExistence type="predicted"/>
<dbReference type="AlphaFoldDB" id="A0AAR2LD98"/>
<keyword evidence="2" id="KW-1185">Reference proteome</keyword>
<evidence type="ECO:0000313" key="1">
    <source>
        <dbReference type="Ensembl" id="ENSPNAP00000074495.1"/>
    </source>
</evidence>
<reference evidence="1" key="3">
    <citation type="submission" date="2025-09" db="UniProtKB">
        <authorList>
            <consortium name="Ensembl"/>
        </authorList>
    </citation>
    <scope>IDENTIFICATION</scope>
</reference>
<evidence type="ECO:0008006" key="3">
    <source>
        <dbReference type="Google" id="ProtNLM"/>
    </source>
</evidence>
<dbReference type="InterPro" id="IPR036691">
    <property type="entry name" value="Endo/exonu/phosph_ase_sf"/>
</dbReference>
<dbReference type="GeneTree" id="ENSGT01140000283012"/>
<protein>
    <recommendedName>
        <fullName evidence="3">Endonuclease/exonuclease/phosphatase domain-containing protein</fullName>
    </recommendedName>
</protein>
<dbReference type="Proteomes" id="UP001501920">
    <property type="component" value="Chromosome 9"/>
</dbReference>
<reference evidence="1 2" key="1">
    <citation type="submission" date="2020-10" db="EMBL/GenBank/DDBJ databases">
        <title>Pygocentrus nattereri (red-bellied piranha) genome, fPygNat1, primary haplotype.</title>
        <authorList>
            <person name="Myers G."/>
            <person name="Meyer A."/>
            <person name="Karagic N."/>
            <person name="Pippel M."/>
            <person name="Winkler S."/>
            <person name="Tracey A."/>
            <person name="Wood J."/>
            <person name="Formenti G."/>
            <person name="Howe K."/>
            <person name="Fedrigo O."/>
            <person name="Jarvis E.D."/>
        </authorList>
    </citation>
    <scope>NUCLEOTIDE SEQUENCE [LARGE SCALE GENOMIC DNA]</scope>
</reference>
<sequence length="153" mass="17354">YERSFHSNFNNKARGTAILIHKKVLFTPSQTISDPQGRYVIVSGSLFSTPVILASVYAPNWDDVIGLIFFLIDKTLLPSIKKTEYTTIVESDHAPVSLDISFSQNVTQPRVWRLDTSLLSDNHFCEFIGKAIDEFIHFNRSDSISPCTLWETL</sequence>
<dbReference type="Ensembl" id="ENSPNAT00000051111.1">
    <property type="protein sequence ID" value="ENSPNAP00000074495.1"/>
    <property type="gene ID" value="ENSPNAG00000036007.1"/>
</dbReference>
<accession>A0AAR2LD98</accession>